<feature type="region of interest" description="Disordered" evidence="1">
    <location>
        <begin position="1"/>
        <end position="24"/>
    </location>
</feature>
<name>A0A7J6M5J4_PERCH</name>
<dbReference type="Proteomes" id="UP000591131">
    <property type="component" value="Unassembled WGS sequence"/>
</dbReference>
<reference evidence="2 3" key="1">
    <citation type="submission" date="2020-04" db="EMBL/GenBank/DDBJ databases">
        <title>Perkinsus chesapeaki whole genome sequence.</title>
        <authorList>
            <person name="Bogema D.R."/>
        </authorList>
    </citation>
    <scope>NUCLEOTIDE SEQUENCE [LARGE SCALE GENOMIC DNA]</scope>
    <source>
        <strain evidence="2">ATCC PRA-425</strain>
    </source>
</reference>
<dbReference type="EMBL" id="JAAPAO010000226">
    <property type="protein sequence ID" value="KAF4666774.1"/>
    <property type="molecule type" value="Genomic_DNA"/>
</dbReference>
<evidence type="ECO:0000313" key="3">
    <source>
        <dbReference type="Proteomes" id="UP000591131"/>
    </source>
</evidence>
<accession>A0A7J6M5J4</accession>
<sequence>MASAISPSLTDPPDSPMGSPSGPGRLGLLLGSYYADSSSADSSGEVLGRSDSVDSALPANEGDYDSQSVSELTRAYVKLSQGSAELESDLRMLLYENCTKFLGAAKAVSEVNRTTGDILDKDHGDARAAEVAIEEAGEIARRSSSTEDPSVRKLVTTVTDLDRVQQLEALRKLPDTLASQTDDLTLVNGYRANCESTLHRLGKDLRTVRDLEEKCLNIVEAADSRLRHRIKADFDLGTSDRLAMVQAVKDTTAASQEFRTIESIKLRELFKRCAPKQIATLYMPRYVEVRDALITLNILEESFRESALAPALSKVAESADMDAITGLLSFANSHNETGDKVRHFAEMAVRKWTQARLTEAQQECVASGSERPLVMVCGTLSTGAAEVLDAWKGMTAQELGSLMLGEVTDIFSGDGALVWGAPDKGTLDTIRLLGKIKKQSVVERLSISVCPGLDKSKTEAALDGLLDRLCDDYARQRGAEIAKVKEPEERARQLSQMSKSLDETLSGVEGLQPMGVLGKVYEAFLDAVRSNTGANVHQEMSQLVAAAESVLAPDEALAVAAMGIVQRRAPASAPPAAKRIRKGALTRGGVVPPRGAITPGARKKTRSTEELQLEEIARGRAMLERSLRRNERYMQLNRQKSPERITPQYDIPLTVPKSPKLSRSVSKARHSPIAEKEKRPFVPRKSLRQILRPENGKFGKQWHI</sequence>
<proteinExistence type="predicted"/>
<feature type="region of interest" description="Disordered" evidence="1">
    <location>
        <begin position="36"/>
        <end position="68"/>
    </location>
</feature>
<gene>
    <name evidence="2" type="ORF">FOL47_003914</name>
</gene>
<evidence type="ECO:0000256" key="1">
    <source>
        <dbReference type="SAM" id="MobiDB-lite"/>
    </source>
</evidence>
<feature type="region of interest" description="Disordered" evidence="1">
    <location>
        <begin position="587"/>
        <end position="608"/>
    </location>
</feature>
<evidence type="ECO:0000313" key="2">
    <source>
        <dbReference type="EMBL" id="KAF4666774.1"/>
    </source>
</evidence>
<dbReference type="AlphaFoldDB" id="A0A7J6M5J4"/>
<protein>
    <submittedName>
        <fullName evidence="2">Uncharacterized protein</fullName>
    </submittedName>
</protein>
<comment type="caution">
    <text evidence="2">The sequence shown here is derived from an EMBL/GenBank/DDBJ whole genome shotgun (WGS) entry which is preliminary data.</text>
</comment>
<feature type="region of interest" description="Disordered" evidence="1">
    <location>
        <begin position="634"/>
        <end position="681"/>
    </location>
</feature>
<organism evidence="2 3">
    <name type="scientific">Perkinsus chesapeaki</name>
    <name type="common">Clam parasite</name>
    <name type="synonym">Perkinsus andrewsi</name>
    <dbReference type="NCBI Taxonomy" id="330153"/>
    <lineage>
        <taxon>Eukaryota</taxon>
        <taxon>Sar</taxon>
        <taxon>Alveolata</taxon>
        <taxon>Perkinsozoa</taxon>
        <taxon>Perkinsea</taxon>
        <taxon>Perkinsida</taxon>
        <taxon>Perkinsidae</taxon>
        <taxon>Perkinsus</taxon>
    </lineage>
</organism>
<keyword evidence="3" id="KW-1185">Reference proteome</keyword>
<dbReference type="OrthoDB" id="438957at2759"/>